<dbReference type="PROSITE" id="PS51257">
    <property type="entry name" value="PROKAR_LIPOPROTEIN"/>
    <property type="match status" value="1"/>
</dbReference>
<sequence>MERVDEKDAPYMSVAVYMLYGCFTLQRKPWRSGDLFASSISNEQQAPN</sequence>
<dbReference type="AlphaFoldDB" id="A0A8J6J2S8"/>
<organism evidence="1 2">
    <name type="scientific">Lawsonibacter hominis</name>
    <dbReference type="NCBI Taxonomy" id="2763053"/>
    <lineage>
        <taxon>Bacteria</taxon>
        <taxon>Bacillati</taxon>
        <taxon>Bacillota</taxon>
        <taxon>Clostridia</taxon>
        <taxon>Eubacteriales</taxon>
        <taxon>Oscillospiraceae</taxon>
        <taxon>Lawsonibacter</taxon>
    </lineage>
</organism>
<reference evidence="1" key="1">
    <citation type="submission" date="2020-08" db="EMBL/GenBank/DDBJ databases">
        <title>Genome public.</title>
        <authorList>
            <person name="Liu C."/>
            <person name="Sun Q."/>
        </authorList>
    </citation>
    <scope>NUCLEOTIDE SEQUENCE</scope>
    <source>
        <strain evidence="1">NSJ-51</strain>
    </source>
</reference>
<dbReference type="EMBL" id="JACOPP010000003">
    <property type="protein sequence ID" value="MBC5732763.1"/>
    <property type="molecule type" value="Genomic_DNA"/>
</dbReference>
<accession>A0A8J6J2S8</accession>
<proteinExistence type="predicted"/>
<dbReference type="Proteomes" id="UP000661435">
    <property type="component" value="Unassembled WGS sequence"/>
</dbReference>
<evidence type="ECO:0000313" key="1">
    <source>
        <dbReference type="EMBL" id="MBC5732763.1"/>
    </source>
</evidence>
<evidence type="ECO:0000313" key="2">
    <source>
        <dbReference type="Proteomes" id="UP000661435"/>
    </source>
</evidence>
<keyword evidence="2" id="KW-1185">Reference proteome</keyword>
<comment type="caution">
    <text evidence="1">The sequence shown here is derived from an EMBL/GenBank/DDBJ whole genome shotgun (WGS) entry which is preliminary data.</text>
</comment>
<name>A0A8J6J2S8_9FIRM</name>
<gene>
    <name evidence="1" type="ORF">H8S57_03340</name>
</gene>
<protein>
    <submittedName>
        <fullName evidence="1">Uncharacterized protein</fullName>
    </submittedName>
</protein>